<name>A0A8D8F4W3_CULPI</name>
<accession>A0A8D8F4W3</accession>
<evidence type="ECO:0000256" key="1">
    <source>
        <dbReference type="SAM" id="MobiDB-lite"/>
    </source>
</evidence>
<feature type="compositionally biased region" description="Polar residues" evidence="1">
    <location>
        <begin position="102"/>
        <end position="112"/>
    </location>
</feature>
<organism evidence="2">
    <name type="scientific">Culex pipiens</name>
    <name type="common">House mosquito</name>
    <dbReference type="NCBI Taxonomy" id="7175"/>
    <lineage>
        <taxon>Eukaryota</taxon>
        <taxon>Metazoa</taxon>
        <taxon>Ecdysozoa</taxon>
        <taxon>Arthropoda</taxon>
        <taxon>Hexapoda</taxon>
        <taxon>Insecta</taxon>
        <taxon>Pterygota</taxon>
        <taxon>Neoptera</taxon>
        <taxon>Endopterygota</taxon>
        <taxon>Diptera</taxon>
        <taxon>Nematocera</taxon>
        <taxon>Culicoidea</taxon>
        <taxon>Culicidae</taxon>
        <taxon>Culicinae</taxon>
        <taxon>Culicini</taxon>
        <taxon>Culex</taxon>
        <taxon>Culex</taxon>
    </lineage>
</organism>
<evidence type="ECO:0000313" key="2">
    <source>
        <dbReference type="EMBL" id="CAG6457004.1"/>
    </source>
</evidence>
<proteinExistence type="predicted"/>
<protein>
    <submittedName>
        <fullName evidence="2">(northern house mosquito) hypothetical protein</fullName>
    </submittedName>
</protein>
<sequence>MVTTPSRPCRPRRLPKPPTNCTFFFCFFWVEQQHQVLITDPGGPDDDLELWNAHNSLLFTACPSRQECPRFGLATDTPLSGRKIESKFSTCPQTHTREGKTRTQLITPHDSN</sequence>
<feature type="region of interest" description="Disordered" evidence="1">
    <location>
        <begin position="90"/>
        <end position="112"/>
    </location>
</feature>
<dbReference type="EMBL" id="HBUE01032088">
    <property type="protein sequence ID" value="CAG6457004.1"/>
    <property type="molecule type" value="Transcribed_RNA"/>
</dbReference>
<dbReference type="AlphaFoldDB" id="A0A8D8F4W3"/>
<reference evidence="2" key="1">
    <citation type="submission" date="2021-05" db="EMBL/GenBank/DDBJ databases">
        <authorList>
            <person name="Alioto T."/>
            <person name="Alioto T."/>
            <person name="Gomez Garrido J."/>
        </authorList>
    </citation>
    <scope>NUCLEOTIDE SEQUENCE</scope>
</reference>